<dbReference type="RefSeq" id="WP_263052215.1">
    <property type="nucleotide sequence ID" value="NZ_CP106735.1"/>
</dbReference>
<gene>
    <name evidence="1" type="ORF">N7E81_05155</name>
</gene>
<reference evidence="1" key="1">
    <citation type="submission" date="2022-10" db="EMBL/GenBank/DDBJ databases">
        <title>Comparative genomics and taxonomic characterization of three novel marine species of genus Reichenbachiella exhibiting antioxidant and polysaccharide degradation activities.</title>
        <authorList>
            <person name="Muhammad N."/>
            <person name="Lee Y.-J."/>
            <person name="Ko J."/>
            <person name="Kim S.-G."/>
        </authorList>
    </citation>
    <scope>NUCLEOTIDE SEQUENCE</scope>
    <source>
        <strain evidence="1">Wsw4-B4</strain>
    </source>
</reference>
<evidence type="ECO:0000313" key="1">
    <source>
        <dbReference type="EMBL" id="UXX80485.1"/>
    </source>
</evidence>
<keyword evidence="2" id="KW-1185">Reference proteome</keyword>
<evidence type="ECO:0000313" key="2">
    <source>
        <dbReference type="Proteomes" id="UP001062165"/>
    </source>
</evidence>
<proteinExistence type="predicted"/>
<accession>A0ABY6D2U5</accession>
<dbReference type="EMBL" id="CP106735">
    <property type="protein sequence ID" value="UXX80485.1"/>
    <property type="molecule type" value="Genomic_DNA"/>
</dbReference>
<name>A0ABY6D2U5_9BACT</name>
<dbReference type="Proteomes" id="UP001062165">
    <property type="component" value="Chromosome"/>
</dbReference>
<evidence type="ECO:0008006" key="3">
    <source>
        <dbReference type="Google" id="ProtNLM"/>
    </source>
</evidence>
<sequence length="176" mass="20119">MNIYRLICAVLILTACHDQNKNTISTVELMKTQEIKKVTEAEILQGGSLIGGEVMKVINQVIQKNINPDSPTCDISKWDELDTLAQFYKVEIDKVGNQTPNKSDLEFQLLEAYQYNLENDLTATAAVQKADRKTVLYAYPIAKNDLVYKYCMDSTQQTKAEMWRLKIPIKEIILRL</sequence>
<protein>
    <recommendedName>
        <fullName evidence="3">Lipoprotein</fullName>
    </recommendedName>
</protein>
<organism evidence="1 2">
    <name type="scientific">Reichenbachiella carrageenanivorans</name>
    <dbReference type="NCBI Taxonomy" id="2979869"/>
    <lineage>
        <taxon>Bacteria</taxon>
        <taxon>Pseudomonadati</taxon>
        <taxon>Bacteroidota</taxon>
        <taxon>Cytophagia</taxon>
        <taxon>Cytophagales</taxon>
        <taxon>Reichenbachiellaceae</taxon>
        <taxon>Reichenbachiella</taxon>
    </lineage>
</organism>
<dbReference type="PROSITE" id="PS51257">
    <property type="entry name" value="PROKAR_LIPOPROTEIN"/>
    <property type="match status" value="1"/>
</dbReference>